<reference evidence="1 2" key="1">
    <citation type="submission" date="2019-03" db="EMBL/GenBank/DDBJ databases">
        <title>Single cell metagenomics reveals metabolic interactions within the superorganism composed of flagellate Streblomastix strix and complex community of Bacteroidetes bacteria on its surface.</title>
        <authorList>
            <person name="Treitli S.C."/>
            <person name="Kolisko M."/>
            <person name="Husnik F."/>
            <person name="Keeling P."/>
            <person name="Hampl V."/>
        </authorList>
    </citation>
    <scope>NUCLEOTIDE SEQUENCE [LARGE SCALE GENOMIC DNA]</scope>
    <source>
        <strain evidence="1">ST1C</strain>
    </source>
</reference>
<gene>
    <name evidence="1" type="ORF">EZS28_046555</name>
</gene>
<accession>A0A5J4TI51</accession>
<dbReference type="AlphaFoldDB" id="A0A5J4TI51"/>
<organism evidence="1 2">
    <name type="scientific">Streblomastix strix</name>
    <dbReference type="NCBI Taxonomy" id="222440"/>
    <lineage>
        <taxon>Eukaryota</taxon>
        <taxon>Metamonada</taxon>
        <taxon>Preaxostyla</taxon>
        <taxon>Oxymonadida</taxon>
        <taxon>Streblomastigidae</taxon>
        <taxon>Streblomastix</taxon>
    </lineage>
</organism>
<evidence type="ECO:0000313" key="2">
    <source>
        <dbReference type="Proteomes" id="UP000324800"/>
    </source>
</evidence>
<feature type="non-terminal residue" evidence="1">
    <location>
        <position position="1"/>
    </location>
</feature>
<evidence type="ECO:0000313" key="1">
    <source>
        <dbReference type="EMBL" id="KAA6357918.1"/>
    </source>
</evidence>
<dbReference type="Proteomes" id="UP000324800">
    <property type="component" value="Unassembled WGS sequence"/>
</dbReference>
<sequence>ADSGDSYTKGEYDALLLLKANQSTTYIKTETDYLISQIEVGDVDFGGQMNLGTAQTINANMTFNNSCRFVSSIDGMATITGASFVKSGADDIVVLLDAGGTKPISEFAGTPIDFSNYYIKMQTNTKPETDTKYVRLKGSIQQTITRILKYVCIFGEIQEETQDPVANTYLTMSEIDSKLTNYINITNNQEINGIKTFNAYANATGFVKTGKNDTSVLLASDGDRLLSSFGEIEDLTTSAFSGMNSAVIQYKLIRIGNLYIFSLLANGGNYNAGKFDPDYLVQDDVAVITYILFPNHTVNKGDYVSIIHSNGLITLKSTTKTYIQCASATWFK</sequence>
<protein>
    <submittedName>
        <fullName evidence="1">Uncharacterized protein</fullName>
    </submittedName>
</protein>
<dbReference type="EMBL" id="SNRW01030655">
    <property type="protein sequence ID" value="KAA6357918.1"/>
    <property type="molecule type" value="Genomic_DNA"/>
</dbReference>
<comment type="caution">
    <text evidence="1">The sequence shown here is derived from an EMBL/GenBank/DDBJ whole genome shotgun (WGS) entry which is preliminary data.</text>
</comment>
<proteinExistence type="predicted"/>
<name>A0A5J4TI51_9EUKA</name>